<keyword evidence="3" id="KW-1185">Reference proteome</keyword>
<accession>A0AAW2ZRP1</accession>
<dbReference type="Proteomes" id="UP001431209">
    <property type="component" value="Unassembled WGS sequence"/>
</dbReference>
<comment type="caution">
    <text evidence="2">The sequence shown here is derived from an EMBL/GenBank/DDBJ whole genome shotgun (WGS) entry which is preliminary data.</text>
</comment>
<dbReference type="AlphaFoldDB" id="A0AAW2ZRP1"/>
<evidence type="ECO:0000256" key="1">
    <source>
        <dbReference type="SAM" id="MobiDB-lite"/>
    </source>
</evidence>
<evidence type="ECO:0000313" key="2">
    <source>
        <dbReference type="EMBL" id="KAL0491618.1"/>
    </source>
</evidence>
<protein>
    <submittedName>
        <fullName evidence="2">Tintin</fullName>
    </submittedName>
</protein>
<dbReference type="EMBL" id="JAOPGA020001833">
    <property type="protein sequence ID" value="KAL0491618.1"/>
    <property type="molecule type" value="Genomic_DNA"/>
</dbReference>
<sequence length="308" mass="34621">MSEQEDDDNYPVIHSEEVPFVDRELSPDDEEDHLDEDRTVNNAPTINRIRRSIIIVENNLPPLRPSSPTGRSNSIGSAFVANRGGMIEAPGSSGIDVDSFAARHQNINYSGAPLLNRVSLISALGPNLEVSSMVPIENARPSERTGVRRFEAPQQVAPPQEPPQLFAPLQGPQHPQQGEEPPQLVVPPQGPPQQVAPLQEPPQLVAPQSINDNRFNLQYMRQLARVDEVQLARGALAQIRSNQQNRTRLMDQINAQHHLMENQQRLMQHQQRLMENQQRLMEDQHQGIESDARDVRNVLSLIQNLLNQ</sequence>
<feature type="region of interest" description="Disordered" evidence="1">
    <location>
        <begin position="152"/>
        <end position="195"/>
    </location>
</feature>
<feature type="compositionally biased region" description="Basic and acidic residues" evidence="1">
    <location>
        <begin position="14"/>
        <end position="26"/>
    </location>
</feature>
<reference evidence="2 3" key="1">
    <citation type="submission" date="2024-03" db="EMBL/GenBank/DDBJ databases">
        <title>The Acrasis kona genome and developmental transcriptomes reveal deep origins of eukaryotic multicellular pathways.</title>
        <authorList>
            <person name="Sheikh S."/>
            <person name="Fu C.-J."/>
            <person name="Brown M.W."/>
            <person name="Baldauf S.L."/>
        </authorList>
    </citation>
    <scope>NUCLEOTIDE SEQUENCE [LARGE SCALE GENOMIC DNA]</scope>
    <source>
        <strain evidence="2 3">ATCC MYA-3509</strain>
    </source>
</reference>
<feature type="compositionally biased region" description="Low complexity" evidence="1">
    <location>
        <begin position="168"/>
        <end position="183"/>
    </location>
</feature>
<name>A0AAW2ZRP1_9EUKA</name>
<gene>
    <name evidence="2" type="ORF">AKO1_010306</name>
</gene>
<organism evidence="2 3">
    <name type="scientific">Acrasis kona</name>
    <dbReference type="NCBI Taxonomy" id="1008807"/>
    <lineage>
        <taxon>Eukaryota</taxon>
        <taxon>Discoba</taxon>
        <taxon>Heterolobosea</taxon>
        <taxon>Tetramitia</taxon>
        <taxon>Eutetramitia</taxon>
        <taxon>Acrasidae</taxon>
        <taxon>Acrasis</taxon>
    </lineage>
</organism>
<feature type="region of interest" description="Disordered" evidence="1">
    <location>
        <begin position="1"/>
        <end position="38"/>
    </location>
</feature>
<evidence type="ECO:0000313" key="3">
    <source>
        <dbReference type="Proteomes" id="UP001431209"/>
    </source>
</evidence>
<proteinExistence type="predicted"/>